<evidence type="ECO:0000256" key="7">
    <source>
        <dbReference type="ARBA" id="ARBA00048173"/>
    </source>
</evidence>
<dbReference type="PANTHER" id="PTHR34047">
    <property type="entry name" value="NUCLEAR INTRON MATURASE 1, MITOCHONDRIAL-RELATED"/>
    <property type="match status" value="1"/>
</dbReference>
<dbReference type="GO" id="GO:0046872">
    <property type="term" value="F:metal ion binding"/>
    <property type="evidence" value="ECO:0007669"/>
    <property type="project" value="UniProtKB-KW"/>
</dbReference>
<keyword evidence="10" id="KW-1185">Reference proteome</keyword>
<dbReference type="InterPro" id="IPR000123">
    <property type="entry name" value="Reverse_transcriptase_msDNA"/>
</dbReference>
<keyword evidence="2 9" id="KW-0808">Transferase</keyword>
<dbReference type="RefSeq" id="WP_015178527.1">
    <property type="nucleotide sequence ID" value="NC_019729.1"/>
</dbReference>
<dbReference type="KEGG" id="oni:Osc7112_5035"/>
<name>K9VMX1_9CYAN</name>
<keyword evidence="4" id="KW-0479">Metal-binding</keyword>
<evidence type="ECO:0000256" key="5">
    <source>
        <dbReference type="ARBA" id="ARBA00022842"/>
    </source>
</evidence>
<dbReference type="Proteomes" id="UP000010478">
    <property type="component" value="Chromosome"/>
</dbReference>
<evidence type="ECO:0000313" key="9">
    <source>
        <dbReference type="EMBL" id="AFZ09301.1"/>
    </source>
</evidence>
<gene>
    <name evidence="9" type="ORF">Osc7112_5035</name>
</gene>
<dbReference type="STRING" id="179408.Osc7112_5035"/>
<dbReference type="InterPro" id="IPR019734">
    <property type="entry name" value="TPR_rpt"/>
</dbReference>
<evidence type="ECO:0000259" key="8">
    <source>
        <dbReference type="PROSITE" id="PS50878"/>
    </source>
</evidence>
<evidence type="ECO:0000256" key="4">
    <source>
        <dbReference type="ARBA" id="ARBA00022723"/>
    </source>
</evidence>
<proteinExistence type="predicted"/>
<feature type="domain" description="Reverse transcriptase" evidence="8">
    <location>
        <begin position="213"/>
        <end position="446"/>
    </location>
</feature>
<dbReference type="InterPro" id="IPR011990">
    <property type="entry name" value="TPR-like_helical_dom_sf"/>
</dbReference>
<dbReference type="InterPro" id="IPR000477">
    <property type="entry name" value="RT_dom"/>
</dbReference>
<organism evidence="9 10">
    <name type="scientific">Phormidium nigroviride PCC 7112</name>
    <dbReference type="NCBI Taxonomy" id="179408"/>
    <lineage>
        <taxon>Bacteria</taxon>
        <taxon>Bacillati</taxon>
        <taxon>Cyanobacteriota</taxon>
        <taxon>Cyanophyceae</taxon>
        <taxon>Oscillatoriophycideae</taxon>
        <taxon>Oscillatoriales</taxon>
        <taxon>Oscillatoriaceae</taxon>
        <taxon>Phormidium</taxon>
    </lineage>
</organism>
<dbReference type="Gene3D" id="1.25.40.10">
    <property type="entry name" value="Tetratricopeptide repeat domain"/>
    <property type="match status" value="1"/>
</dbReference>
<evidence type="ECO:0000256" key="2">
    <source>
        <dbReference type="ARBA" id="ARBA00022679"/>
    </source>
</evidence>
<keyword evidence="5" id="KW-0460">Magnesium</keyword>
<dbReference type="InterPro" id="IPR051083">
    <property type="entry name" value="GrpII_Intron_Splice-Mob/Def"/>
</dbReference>
<dbReference type="GO" id="GO:0003964">
    <property type="term" value="F:RNA-directed DNA polymerase activity"/>
    <property type="evidence" value="ECO:0007669"/>
    <property type="project" value="UniProtKB-KW"/>
</dbReference>
<evidence type="ECO:0000256" key="3">
    <source>
        <dbReference type="ARBA" id="ARBA00022695"/>
    </source>
</evidence>
<dbReference type="SMART" id="SM00028">
    <property type="entry name" value="TPR"/>
    <property type="match status" value="2"/>
</dbReference>
<keyword evidence="6 9" id="KW-0695">RNA-directed DNA polymerase</keyword>
<dbReference type="Pfam" id="PF00078">
    <property type="entry name" value="RVT_1"/>
    <property type="match status" value="1"/>
</dbReference>
<dbReference type="PANTHER" id="PTHR34047:SF7">
    <property type="entry name" value="RNA-DIRECTED DNA POLYMERASE"/>
    <property type="match status" value="1"/>
</dbReference>
<comment type="catalytic activity">
    <reaction evidence="7">
        <text>DNA(n) + a 2'-deoxyribonucleoside 5'-triphosphate = DNA(n+1) + diphosphate</text>
        <dbReference type="Rhea" id="RHEA:22508"/>
        <dbReference type="Rhea" id="RHEA-COMP:17339"/>
        <dbReference type="Rhea" id="RHEA-COMP:17340"/>
        <dbReference type="ChEBI" id="CHEBI:33019"/>
        <dbReference type="ChEBI" id="CHEBI:61560"/>
        <dbReference type="ChEBI" id="CHEBI:173112"/>
        <dbReference type="EC" id="2.7.7.49"/>
    </reaction>
</comment>
<dbReference type="eggNOG" id="COG0457">
    <property type="taxonomic scope" value="Bacteria"/>
</dbReference>
<evidence type="ECO:0000256" key="6">
    <source>
        <dbReference type="ARBA" id="ARBA00022918"/>
    </source>
</evidence>
<dbReference type="HOGENOM" id="CLU_438590_0_0_3"/>
<dbReference type="CDD" id="cd03487">
    <property type="entry name" value="RT_Bac_retron_II"/>
    <property type="match status" value="1"/>
</dbReference>
<evidence type="ECO:0000313" key="10">
    <source>
        <dbReference type="Proteomes" id="UP000010478"/>
    </source>
</evidence>
<dbReference type="eggNOG" id="COG3344">
    <property type="taxonomic scope" value="Bacteria"/>
</dbReference>
<dbReference type="SUPFAM" id="SSF48452">
    <property type="entry name" value="TPR-like"/>
    <property type="match status" value="1"/>
</dbReference>
<dbReference type="PRINTS" id="PR00866">
    <property type="entry name" value="RNADNAPOLMS"/>
</dbReference>
<sequence>MAEAKIEDSRNNMDINELIVRGISYYMQGKYGEALECFNQAICHDLNCVQAYHYRGLIRRRQTDKQEAIEDLQQAARLLNDKEYTTISNNLQIFIEQNCFKKTENVKSDDSDQNLIFHNENWYECYDDLVDAFPDEFMSYWEIESLRQECESIVEEEFEKLERWLSRQLKDSQVLQKKRINNAKFDRERLQSNNLPLCNSHEAIAQAMGVSVKGLRFLAFSRKKSHYIRFQIPKKTGGNRKISAPTHLLKKTQKWILENILEKIQLHDAAHGFRLKHSIVTNAEHHVGKEVIINIDLKDFFPSISYIRVKGLFKSFGYSETASTIFGLICTEPKIKEIEVNGKIEFLLSWTERYLPQGAPTSPAITNVLCSRLDRRLHSMAKQYSFDYTRYADDLTFSASGESLDNICKIFQNTRLIVEQEDFEINEQKTRVIRRYQQQDVTGIVVNDKLNVSREKLKNFRAVLYQIEKDGLEDRNWGQSEDIIASIEGFANFVSMVNPEKGAKFKEQIERIKEKYGRKKEAKINNISQPIMNQSDIVALIYTKLKELRCSKKVKQIYLNKIYNKQSLQQLTDEELLEVLRDLTTWSSGESGRRQINFVKKYRALSCEYIRHDTPDREDVNEF</sequence>
<dbReference type="EMBL" id="CP003614">
    <property type="protein sequence ID" value="AFZ09301.1"/>
    <property type="molecule type" value="Genomic_DNA"/>
</dbReference>
<accession>K9VMX1</accession>
<protein>
    <recommendedName>
        <fullName evidence="1">RNA-directed DNA polymerase</fullName>
        <ecNumber evidence="1">2.7.7.49</ecNumber>
    </recommendedName>
</protein>
<dbReference type="EC" id="2.7.7.49" evidence="1"/>
<dbReference type="AlphaFoldDB" id="K9VMX1"/>
<dbReference type="PATRIC" id="fig|179408.3.peg.6267"/>
<dbReference type="GO" id="GO:0003723">
    <property type="term" value="F:RNA binding"/>
    <property type="evidence" value="ECO:0007669"/>
    <property type="project" value="InterPro"/>
</dbReference>
<dbReference type="OrthoDB" id="9788687at2"/>
<evidence type="ECO:0000256" key="1">
    <source>
        <dbReference type="ARBA" id="ARBA00012493"/>
    </source>
</evidence>
<dbReference type="PROSITE" id="PS50878">
    <property type="entry name" value="RT_POL"/>
    <property type="match status" value="1"/>
</dbReference>
<keyword evidence="3 9" id="KW-0548">Nucleotidyltransferase</keyword>
<reference evidence="9 10" key="1">
    <citation type="submission" date="2012-05" db="EMBL/GenBank/DDBJ databases">
        <title>Finished chromosome of genome of Oscillatoria sp. PCC 7112.</title>
        <authorList>
            <consortium name="US DOE Joint Genome Institute"/>
            <person name="Gugger M."/>
            <person name="Coursin T."/>
            <person name="Rippka R."/>
            <person name="Tandeau De Marsac N."/>
            <person name="Huntemann M."/>
            <person name="Wei C.-L."/>
            <person name="Han J."/>
            <person name="Detter J.C."/>
            <person name="Han C."/>
            <person name="Tapia R."/>
            <person name="Davenport K."/>
            <person name="Daligault H."/>
            <person name="Erkkila T."/>
            <person name="Gu W."/>
            <person name="Munk A.C.C."/>
            <person name="Teshima H."/>
            <person name="Xu Y."/>
            <person name="Chain P."/>
            <person name="Chen A."/>
            <person name="Krypides N."/>
            <person name="Mavromatis K."/>
            <person name="Markowitz V."/>
            <person name="Szeto E."/>
            <person name="Ivanova N."/>
            <person name="Mikhailova N."/>
            <person name="Ovchinnikova G."/>
            <person name="Pagani I."/>
            <person name="Pati A."/>
            <person name="Goodwin L."/>
            <person name="Peters L."/>
            <person name="Pitluck S."/>
            <person name="Woyke T."/>
            <person name="Kerfeld C."/>
        </authorList>
    </citation>
    <scope>NUCLEOTIDE SEQUENCE [LARGE SCALE GENOMIC DNA]</scope>
    <source>
        <strain evidence="9 10">PCC 7112</strain>
    </source>
</reference>